<dbReference type="PROSITE" id="PS00372">
    <property type="entry name" value="PTS_EIIA_TYPE_2_HIS"/>
    <property type="match status" value="1"/>
</dbReference>
<keyword evidence="1" id="KW-0813">Transport</keyword>
<dbReference type="Pfam" id="PF00359">
    <property type="entry name" value="PTS_EIIA_2"/>
    <property type="match status" value="1"/>
</dbReference>
<dbReference type="CDD" id="cd00367">
    <property type="entry name" value="PTS-HPr_like"/>
    <property type="match status" value="1"/>
</dbReference>
<dbReference type="PANTHER" id="PTHR30181:SF3">
    <property type="entry name" value="MULTIPHOSPHORYL TRANSFER PROTEIN"/>
    <property type="match status" value="1"/>
</dbReference>
<dbReference type="Proteomes" id="UP000194968">
    <property type="component" value="Unassembled WGS sequence"/>
</dbReference>
<keyword evidence="4" id="KW-0808">Transferase</keyword>
<dbReference type="PRINTS" id="PR00107">
    <property type="entry name" value="PHOSPHOCPHPR"/>
</dbReference>
<feature type="region of interest" description="Disordered" evidence="7">
    <location>
        <begin position="285"/>
        <end position="309"/>
    </location>
</feature>
<dbReference type="Gene3D" id="3.30.1340.10">
    <property type="entry name" value="HPr-like"/>
    <property type="match status" value="1"/>
</dbReference>
<accession>A0A242NUJ2</accession>
<dbReference type="PROSITE" id="PS51350">
    <property type="entry name" value="PTS_HPR_DOM"/>
    <property type="match status" value="1"/>
</dbReference>
<dbReference type="InterPro" id="IPR050893">
    <property type="entry name" value="Sugar_PTS"/>
</dbReference>
<keyword evidence="3" id="KW-0762">Sugar transport</keyword>
<dbReference type="OrthoDB" id="1640042at2"/>
<dbReference type="InterPro" id="IPR002178">
    <property type="entry name" value="PTS_EIIA_type-2_dom"/>
</dbReference>
<dbReference type="SUPFAM" id="SSF55594">
    <property type="entry name" value="HPr-like"/>
    <property type="match status" value="1"/>
</dbReference>
<sequence>MFHLVKEDIHLNEQATNKTEAIKKIAAALTSAGFVGEGYVDGMLERESQAATYLGIGIAIPHGTPKTRHLVKKTGVQVFCFPEGVEWGDDGEKAYLAIGIAASSDEHLELLRQLTHVLGADGVEERIKNIQSADEALAILTGKESLEDSQFVINESSLLLNIQADSLATLQALNASRLKQQNAVNASFITNVLDNTPNYLGDGVWLNDSREGNLKNAIAISRTVSELNQDGKPVKLLITIAAVDDNVTAIVNNIATLAYNQKLNLLITANSDDFSNILLSGSQSVSSQQAETQSTTSSALSESGESNGELSREFVIPNENGLHTRPASVLVKLVKEFNSKVTVANLDGKNEPVSATSLMKIVALGAKKGSRLQFTAVGDDAEKVLDAIGKAIESGLGEGA</sequence>
<name>A0A242NUJ2_9GAMM</name>
<dbReference type="InterPro" id="IPR016152">
    <property type="entry name" value="PTrfase/Anion_transptr"/>
</dbReference>
<evidence type="ECO:0000313" key="10">
    <source>
        <dbReference type="EMBL" id="OTQ49784.1"/>
    </source>
</evidence>
<dbReference type="GO" id="GO:0009401">
    <property type="term" value="P:phosphoenolpyruvate-dependent sugar phosphotransferase system"/>
    <property type="evidence" value="ECO:0007669"/>
    <property type="project" value="UniProtKB-KW"/>
</dbReference>
<keyword evidence="6" id="KW-0418">Kinase</keyword>
<evidence type="ECO:0000256" key="3">
    <source>
        <dbReference type="ARBA" id="ARBA00022597"/>
    </source>
</evidence>
<dbReference type="GO" id="GO:0005886">
    <property type="term" value="C:plasma membrane"/>
    <property type="evidence" value="ECO:0007669"/>
    <property type="project" value="TreeGrafter"/>
</dbReference>
<proteinExistence type="predicted"/>
<dbReference type="Gene3D" id="3.40.930.10">
    <property type="entry name" value="Mannitol-specific EII, Chain A"/>
    <property type="match status" value="2"/>
</dbReference>
<evidence type="ECO:0000259" key="9">
    <source>
        <dbReference type="PROSITE" id="PS51350"/>
    </source>
</evidence>
<dbReference type="GO" id="GO:0016301">
    <property type="term" value="F:kinase activity"/>
    <property type="evidence" value="ECO:0007669"/>
    <property type="project" value="UniProtKB-KW"/>
</dbReference>
<dbReference type="NCBIfam" id="NF008319">
    <property type="entry name" value="PRK11109.1"/>
    <property type="match status" value="1"/>
</dbReference>
<keyword evidence="2" id="KW-0597">Phosphoprotein</keyword>
<dbReference type="InterPro" id="IPR035895">
    <property type="entry name" value="HPr-like_sf"/>
</dbReference>
<feature type="domain" description="HPr" evidence="9">
    <location>
        <begin position="309"/>
        <end position="399"/>
    </location>
</feature>
<dbReference type="SUPFAM" id="SSF55804">
    <property type="entry name" value="Phoshotransferase/anion transport protein"/>
    <property type="match status" value="2"/>
</dbReference>
<comment type="caution">
    <text evidence="10">The sequence shown here is derived from an EMBL/GenBank/DDBJ whole genome shotgun (WGS) entry which is preliminary data.</text>
</comment>
<evidence type="ECO:0000256" key="1">
    <source>
        <dbReference type="ARBA" id="ARBA00022448"/>
    </source>
</evidence>
<dbReference type="PROSITE" id="PS00369">
    <property type="entry name" value="PTS_HPR_HIS"/>
    <property type="match status" value="1"/>
</dbReference>
<evidence type="ECO:0000256" key="5">
    <source>
        <dbReference type="ARBA" id="ARBA00022683"/>
    </source>
</evidence>
<dbReference type="EMBL" id="NASK01000092">
    <property type="protein sequence ID" value="OTQ49784.1"/>
    <property type="molecule type" value="Genomic_DNA"/>
</dbReference>
<evidence type="ECO:0000256" key="4">
    <source>
        <dbReference type="ARBA" id="ARBA00022679"/>
    </source>
</evidence>
<protein>
    <submittedName>
        <fullName evidence="10">Bifunctional PTS fructose transporter subunit IIA/HPr protein</fullName>
    </submittedName>
</protein>
<evidence type="ECO:0000256" key="6">
    <source>
        <dbReference type="ARBA" id="ARBA00022777"/>
    </source>
</evidence>
<evidence type="ECO:0000256" key="2">
    <source>
        <dbReference type="ARBA" id="ARBA00022553"/>
    </source>
</evidence>
<dbReference type="InterPro" id="IPR000032">
    <property type="entry name" value="HPr-like"/>
</dbReference>
<feature type="domain" description="PTS EIIA type-2" evidence="8">
    <location>
        <begin position="2"/>
        <end position="143"/>
    </location>
</feature>
<evidence type="ECO:0000313" key="11">
    <source>
        <dbReference type="Proteomes" id="UP000194968"/>
    </source>
</evidence>
<keyword evidence="5" id="KW-0598">Phosphotransferase system</keyword>
<reference evidence="10 11" key="1">
    <citation type="submission" date="2017-03" db="EMBL/GenBank/DDBJ databases">
        <title>Comparative genomics of honeybee gut symbionts reveal geographically distinct and subgroup specific antibiotic resistance.</title>
        <authorList>
            <person name="Ludvigsen J."/>
            <person name="Porcellato D."/>
            <person name="Labee-Lund T.M."/>
            <person name="Amdam G.V."/>
            <person name="Rudi K."/>
        </authorList>
    </citation>
    <scope>NUCLEOTIDE SEQUENCE [LARGE SCALE GENOMIC DNA]</scope>
    <source>
        <strain evidence="10 11">A-4-12</strain>
    </source>
</reference>
<dbReference type="AlphaFoldDB" id="A0A242NUJ2"/>
<dbReference type="GO" id="GO:0090563">
    <property type="term" value="F:protein-phosphocysteine-sugar phosphotransferase activity"/>
    <property type="evidence" value="ECO:0007669"/>
    <property type="project" value="TreeGrafter"/>
</dbReference>
<dbReference type="NCBIfam" id="TIGR01003">
    <property type="entry name" value="PTS_HPr_family"/>
    <property type="match status" value="1"/>
</dbReference>
<organism evidence="10 11">
    <name type="scientific">Gilliamella apis</name>
    <dbReference type="NCBI Taxonomy" id="1970738"/>
    <lineage>
        <taxon>Bacteria</taxon>
        <taxon>Pseudomonadati</taxon>
        <taxon>Pseudomonadota</taxon>
        <taxon>Gammaproteobacteria</taxon>
        <taxon>Orbales</taxon>
        <taxon>Orbaceae</taxon>
        <taxon>Gilliamella</taxon>
    </lineage>
</organism>
<dbReference type="CDD" id="cd00211">
    <property type="entry name" value="PTS_IIA_fru"/>
    <property type="match status" value="1"/>
</dbReference>
<evidence type="ECO:0000256" key="7">
    <source>
        <dbReference type="SAM" id="MobiDB-lite"/>
    </source>
</evidence>
<dbReference type="PANTHER" id="PTHR30181">
    <property type="entry name" value="MANNITOL PERMEASE IIC COMPONENT"/>
    <property type="match status" value="1"/>
</dbReference>
<dbReference type="RefSeq" id="WP_086320450.1">
    <property type="nucleotide sequence ID" value="NZ_NASK01000092.1"/>
</dbReference>
<dbReference type="PROSITE" id="PS51094">
    <property type="entry name" value="PTS_EIIA_TYPE_2"/>
    <property type="match status" value="1"/>
</dbReference>
<dbReference type="InterPro" id="IPR001020">
    <property type="entry name" value="PTS_HPr_His_P_site"/>
</dbReference>
<gene>
    <name evidence="10" type="ORF">B6D06_05540</name>
</gene>
<dbReference type="Pfam" id="PF00381">
    <property type="entry name" value="PTS-HPr"/>
    <property type="match status" value="1"/>
</dbReference>
<evidence type="ECO:0000259" key="8">
    <source>
        <dbReference type="PROSITE" id="PS51094"/>
    </source>
</evidence>